<name>A0ABR0F6F0_ZASCE</name>
<feature type="compositionally biased region" description="Polar residues" evidence="1">
    <location>
        <begin position="792"/>
        <end position="814"/>
    </location>
</feature>
<feature type="compositionally biased region" description="Polar residues" evidence="1">
    <location>
        <begin position="592"/>
        <end position="639"/>
    </location>
</feature>
<proteinExistence type="predicted"/>
<protein>
    <submittedName>
        <fullName evidence="2">Uncharacterized protein</fullName>
    </submittedName>
</protein>
<comment type="caution">
    <text evidence="2">The sequence shown here is derived from an EMBL/GenBank/DDBJ whole genome shotgun (WGS) entry which is preliminary data.</text>
</comment>
<evidence type="ECO:0000313" key="2">
    <source>
        <dbReference type="EMBL" id="KAK4508723.1"/>
    </source>
</evidence>
<feature type="compositionally biased region" description="Polar residues" evidence="1">
    <location>
        <begin position="837"/>
        <end position="854"/>
    </location>
</feature>
<feature type="compositionally biased region" description="Polar residues" evidence="1">
    <location>
        <begin position="708"/>
        <end position="726"/>
    </location>
</feature>
<feature type="region of interest" description="Disordered" evidence="1">
    <location>
        <begin position="1128"/>
        <end position="1150"/>
    </location>
</feature>
<sequence length="1150" mass="122368">MDPAAGLYSLGMGYGYRSRSNSMATERSDDSDNDGGGGGGFQRLKKSVSMSSLRSAFSHDAGEVTDTPSGKTEAPEEIPPVPKIPAQYAASGNVVSVEQFPDFAHNSFETAISSENTAVSATDHDVQDEKTKPWLKFKKSFKSLRSLTTTSRPRGLTIESHDCPKTAPLPPANFTLRGNSFGTDSTYDEEAVDTQHFLDESAELQNLPPWMRKRPSLTSLHIARSRAATPQIPHEPVGKLEPRDDAVFTGIGQQAPPDIRPARRPAVIEDGPGDSLVSRSGGPSMPHSDIAEIDPGYWNAARTFAAKSIIADWNREVRAAALRANSNATEEQLAAAEHAARKRRIRFGSDYIKRSSRLDMGFTVDSVALPDDATSDEIAMVYETMLYWNECDTNEPEPNRYYANFKAAFTGKVTPSPGTPYPDIPKPGSQYRKASIPGQPSPSLLGGFSKPPKAGALGAQQKARATQSTSRLPAPRSASSNTLTKQGKYQPRFGYNTGGSVSTRTLPLQHEASSSTLNSPLPERVDSPRSFTSPQIPQPASTPSRSTPLKHKLSYDTLKSPTLSTIPGSPTTGSSLQRPSAVKVSYDPRSLAKTTSYGTLKSPPLSTITGSPATGNLAQHPSAGSNTPRRPSAVSNIPGTPTLVKRTVHSTLRAPVLSTIAGSPVSIKAERGTSPGTPSDQKTSSNVPRSIPPPRIDSAKVGNPPQRPSASNATSRTPSSSKQTSFFGVPPSYDNPPPKLPLLDFTSSGPSDGDRKVSPKINTPQPQRCVTSPLTGGPAQLPRPGFAAPGSTAATRKVSPSTNTPPSQRSTSLPFSGILPPGSRQAGPSPLSDKVSSKSAYTPQSQRSTVSPLSNIPPPRAVTAGPSPLSDKVSAKPTNTPQTQRIIPRQASGIPSQRSLKRFAPASSPASHRKPSPTTNTPKSNDSQTSSIYSQRSLGAPPIPVKSEKRNTQGNSTEPQQGVGLGLDLGTPKSNPNYVDRGTGSSPPSSPTPTWIGMRSPGLRTASGFSPADDFSPSESFSPSGRAPNHFPPTSSSSRKASPLIQSTIIDDASIPEPLSPANIEWIRTQRKLGLWRDTPTSPGGIPREEEMDATPSKVRVASVRRQEVEKKKEEAGTFKLADSLKARRDRAVPKHPALRHAAGDDSTWF</sequence>
<feature type="compositionally biased region" description="Polar residues" evidence="1">
    <location>
        <begin position="876"/>
        <end position="885"/>
    </location>
</feature>
<feature type="compositionally biased region" description="Polar residues" evidence="1">
    <location>
        <begin position="498"/>
        <end position="519"/>
    </location>
</feature>
<keyword evidence="3" id="KW-1185">Reference proteome</keyword>
<reference evidence="2 3" key="1">
    <citation type="journal article" date="2023" name="G3 (Bethesda)">
        <title>A chromosome-level genome assembly of Zasmidium syzygii isolated from banana leaves.</title>
        <authorList>
            <person name="van Westerhoven A.C."/>
            <person name="Mehrabi R."/>
            <person name="Talebi R."/>
            <person name="Steentjes M.B.F."/>
            <person name="Corcolon B."/>
            <person name="Chong P.A."/>
            <person name="Kema G.H.J."/>
            <person name="Seidl M.F."/>
        </authorList>
    </citation>
    <scope>NUCLEOTIDE SEQUENCE [LARGE SCALE GENOMIC DNA]</scope>
    <source>
        <strain evidence="2 3">P124</strain>
    </source>
</reference>
<feature type="region of interest" description="Disordered" evidence="1">
    <location>
        <begin position="663"/>
        <end position="1041"/>
    </location>
</feature>
<feature type="compositionally biased region" description="Polar residues" evidence="1">
    <location>
        <begin position="760"/>
        <end position="774"/>
    </location>
</feature>
<feature type="compositionally biased region" description="Polar residues" evidence="1">
    <location>
        <begin position="529"/>
        <end position="547"/>
    </location>
</feature>
<organism evidence="2 3">
    <name type="scientific">Zasmidium cellare</name>
    <name type="common">Wine cellar mold</name>
    <name type="synonym">Racodium cellare</name>
    <dbReference type="NCBI Taxonomy" id="395010"/>
    <lineage>
        <taxon>Eukaryota</taxon>
        <taxon>Fungi</taxon>
        <taxon>Dikarya</taxon>
        <taxon>Ascomycota</taxon>
        <taxon>Pezizomycotina</taxon>
        <taxon>Dothideomycetes</taxon>
        <taxon>Dothideomycetidae</taxon>
        <taxon>Mycosphaerellales</taxon>
        <taxon>Mycosphaerellaceae</taxon>
        <taxon>Zasmidium</taxon>
    </lineage>
</organism>
<feature type="compositionally biased region" description="Polar residues" evidence="1">
    <location>
        <begin position="674"/>
        <end position="688"/>
    </location>
</feature>
<feature type="compositionally biased region" description="Low complexity" evidence="1">
    <location>
        <begin position="1009"/>
        <end position="1024"/>
    </location>
</feature>
<dbReference type="Proteomes" id="UP001305779">
    <property type="component" value="Unassembled WGS sequence"/>
</dbReference>
<dbReference type="EMBL" id="JAXOVC010000001">
    <property type="protein sequence ID" value="KAK4508723.1"/>
    <property type="molecule type" value="Genomic_DNA"/>
</dbReference>
<evidence type="ECO:0000313" key="3">
    <source>
        <dbReference type="Proteomes" id="UP001305779"/>
    </source>
</evidence>
<gene>
    <name evidence="2" type="ORF">PRZ48_002462</name>
</gene>
<feature type="compositionally biased region" description="Polar residues" evidence="1">
    <location>
        <begin position="1032"/>
        <end position="1041"/>
    </location>
</feature>
<feature type="region of interest" description="Disordered" evidence="1">
    <location>
        <begin position="1076"/>
        <end position="1106"/>
    </location>
</feature>
<feature type="region of interest" description="Disordered" evidence="1">
    <location>
        <begin position="412"/>
        <end position="641"/>
    </location>
</feature>
<feature type="region of interest" description="Disordered" evidence="1">
    <location>
        <begin position="1"/>
        <end position="84"/>
    </location>
</feature>
<feature type="compositionally biased region" description="Polar residues" evidence="1">
    <location>
        <begin position="916"/>
        <end position="937"/>
    </location>
</feature>
<accession>A0ABR0F6F0</accession>
<feature type="compositionally biased region" description="Polar residues" evidence="1">
    <location>
        <begin position="463"/>
        <end position="487"/>
    </location>
</feature>
<evidence type="ECO:0000256" key="1">
    <source>
        <dbReference type="SAM" id="MobiDB-lite"/>
    </source>
</evidence>
<feature type="region of interest" description="Disordered" evidence="1">
    <location>
        <begin position="250"/>
        <end position="289"/>
    </location>
</feature>
<feature type="compositionally biased region" description="Low complexity" evidence="1">
    <location>
        <begin position="560"/>
        <end position="576"/>
    </location>
</feature>